<evidence type="ECO:0000256" key="5">
    <source>
        <dbReference type="ARBA" id="ARBA00022825"/>
    </source>
</evidence>
<dbReference type="SUPFAM" id="SSF52743">
    <property type="entry name" value="Subtilisin-like"/>
    <property type="match status" value="1"/>
</dbReference>
<evidence type="ECO:0000259" key="8">
    <source>
        <dbReference type="Pfam" id="PF05922"/>
    </source>
</evidence>
<comment type="similarity">
    <text evidence="1 6">Belongs to the peptidase S8 family.</text>
</comment>
<dbReference type="InterPro" id="IPR000209">
    <property type="entry name" value="Peptidase_S8/S53_dom"/>
</dbReference>
<keyword evidence="4 6" id="KW-0378">Hydrolase</keyword>
<evidence type="ECO:0000256" key="6">
    <source>
        <dbReference type="PROSITE-ProRule" id="PRU01240"/>
    </source>
</evidence>
<dbReference type="EMBL" id="FCQH01000006">
    <property type="protein sequence ID" value="CVK94096.1"/>
    <property type="molecule type" value="Genomic_DNA"/>
</dbReference>
<name>A0A1L7TH40_FUSMA</name>
<dbReference type="PROSITE" id="PS51892">
    <property type="entry name" value="SUBTILASE"/>
    <property type="match status" value="1"/>
</dbReference>
<keyword evidence="3" id="KW-0732">Signal</keyword>
<evidence type="ECO:0000313" key="9">
    <source>
        <dbReference type="EMBL" id="CVK94096.1"/>
    </source>
</evidence>
<dbReference type="PRINTS" id="PR00723">
    <property type="entry name" value="SUBTILISIN"/>
</dbReference>
<dbReference type="GeneID" id="65082609"/>
<feature type="domain" description="Peptidase S8/S53" evidence="7">
    <location>
        <begin position="221"/>
        <end position="265"/>
    </location>
</feature>
<dbReference type="InterPro" id="IPR010259">
    <property type="entry name" value="S8pro/Inhibitor_I9"/>
</dbReference>
<dbReference type="VEuPathDB" id="FungiDB:FMAN_03338"/>
<dbReference type="PANTHER" id="PTHR43806:SF58">
    <property type="entry name" value="ALKALINE PROTEASE 1-RELATED"/>
    <property type="match status" value="1"/>
</dbReference>
<evidence type="ECO:0000259" key="7">
    <source>
        <dbReference type="Pfam" id="PF00082"/>
    </source>
</evidence>
<sequence length="303" mass="32204">MASKAITSRSARVPSDAEYTYSNLFNSFSASLTKPELKDLLNDPNVDFIKKVSTMHGASTQKNVPWGLARISNKPPGKDHTTYTYDESAGEGTCTYVLDTGIEVDHPGKQEFEGRARFVQNFVDNADLDANGHGTQFVAKKTQLFAVKVLNAYTAGQTSGILAGMDFIVEDAATRKCPKGIVVNMSLSVASSPAINAAVRYIVKPGCFLASAAGNDGTDASHVSPSNEPMACTSTWIKGSVKLESGTSMATAHVTGLAAYLLGLKDIKASELCNLIATMSLEDVIKGIPENTVNLLIQNSEAK</sequence>
<dbReference type="CDD" id="cd04077">
    <property type="entry name" value="Peptidases_S8_PCSK9_ProteinaseK_like"/>
    <property type="match status" value="1"/>
</dbReference>
<feature type="domain" description="Inhibitor I9" evidence="8">
    <location>
        <begin position="11"/>
        <end position="50"/>
    </location>
</feature>
<gene>
    <name evidence="9" type="ORF">FMAN_03338</name>
</gene>
<dbReference type="InterPro" id="IPR034193">
    <property type="entry name" value="PCSK9_ProteinaseK-like"/>
</dbReference>
<dbReference type="InterPro" id="IPR036852">
    <property type="entry name" value="Peptidase_S8/S53_dom_sf"/>
</dbReference>
<keyword evidence="5 6" id="KW-0720">Serine protease</keyword>
<feature type="active site" description="Charge relay system" evidence="6">
    <location>
        <position position="248"/>
    </location>
</feature>
<dbReference type="RefSeq" id="XP_041682636.1">
    <property type="nucleotide sequence ID" value="XM_041832143.1"/>
</dbReference>
<feature type="active site" description="Charge relay system" evidence="6">
    <location>
        <position position="133"/>
    </location>
</feature>
<evidence type="ECO:0000256" key="2">
    <source>
        <dbReference type="ARBA" id="ARBA00022670"/>
    </source>
</evidence>
<dbReference type="PANTHER" id="PTHR43806">
    <property type="entry name" value="PEPTIDASE S8"/>
    <property type="match status" value="1"/>
</dbReference>
<dbReference type="Pfam" id="PF05922">
    <property type="entry name" value="Inhibitor_I9"/>
    <property type="match status" value="1"/>
</dbReference>
<feature type="active site" description="Charge relay system" evidence="6">
    <location>
        <position position="99"/>
    </location>
</feature>
<evidence type="ECO:0000256" key="3">
    <source>
        <dbReference type="ARBA" id="ARBA00022729"/>
    </source>
</evidence>
<dbReference type="AlphaFoldDB" id="A0A1L7TH40"/>
<organism evidence="9 10">
    <name type="scientific">Fusarium mangiferae</name>
    <name type="common">Mango malformation disease fungus</name>
    <dbReference type="NCBI Taxonomy" id="192010"/>
    <lineage>
        <taxon>Eukaryota</taxon>
        <taxon>Fungi</taxon>
        <taxon>Dikarya</taxon>
        <taxon>Ascomycota</taxon>
        <taxon>Pezizomycotina</taxon>
        <taxon>Sordariomycetes</taxon>
        <taxon>Hypocreomycetidae</taxon>
        <taxon>Hypocreales</taxon>
        <taxon>Nectriaceae</taxon>
        <taxon>Fusarium</taxon>
        <taxon>Fusarium fujikuroi species complex</taxon>
    </lineage>
</organism>
<dbReference type="Proteomes" id="UP000184255">
    <property type="component" value="Unassembled WGS sequence"/>
</dbReference>
<keyword evidence="2 6" id="KW-0645">Protease</keyword>
<reference evidence="10" key="1">
    <citation type="journal article" date="2016" name="Genome Biol. Evol.">
        <title>Comparative 'omics' of the Fusarium fujikuroi species complex highlights differences in genetic potential and metabolite synthesis.</title>
        <authorList>
            <person name="Niehaus E.-M."/>
            <person name="Muensterkoetter M."/>
            <person name="Proctor R.H."/>
            <person name="Brown D.W."/>
            <person name="Sharon A."/>
            <person name="Idan Y."/>
            <person name="Oren-Young L."/>
            <person name="Sieber C.M."/>
            <person name="Novak O."/>
            <person name="Pencik A."/>
            <person name="Tarkowska D."/>
            <person name="Hromadova K."/>
            <person name="Freeman S."/>
            <person name="Maymon M."/>
            <person name="Elazar M."/>
            <person name="Youssef S.A."/>
            <person name="El-Shabrawy E.S.M."/>
            <person name="Shalaby A.B.A."/>
            <person name="Houterman P."/>
            <person name="Brock N.L."/>
            <person name="Burkhardt I."/>
            <person name="Tsavkelova E.A."/>
            <person name="Dickschat J.S."/>
            <person name="Galuszka P."/>
            <person name="Gueldener U."/>
            <person name="Tudzynski B."/>
        </authorList>
    </citation>
    <scope>NUCLEOTIDE SEQUENCE [LARGE SCALE GENOMIC DNA]</scope>
    <source>
        <strain evidence="10">MRC7560</strain>
    </source>
</reference>
<proteinExistence type="inferred from homology"/>
<dbReference type="InterPro" id="IPR050131">
    <property type="entry name" value="Peptidase_S8_subtilisin-like"/>
</dbReference>
<evidence type="ECO:0000256" key="4">
    <source>
        <dbReference type="ARBA" id="ARBA00022801"/>
    </source>
</evidence>
<evidence type="ECO:0000256" key="1">
    <source>
        <dbReference type="ARBA" id="ARBA00011073"/>
    </source>
</evidence>
<evidence type="ECO:0000313" key="10">
    <source>
        <dbReference type="Proteomes" id="UP000184255"/>
    </source>
</evidence>
<dbReference type="PROSITE" id="PS00136">
    <property type="entry name" value="SUBTILASE_ASP"/>
    <property type="match status" value="1"/>
</dbReference>
<dbReference type="InterPro" id="IPR023827">
    <property type="entry name" value="Peptidase_S8_Asp-AS"/>
</dbReference>
<comment type="caution">
    <text evidence="9">The sequence shown here is derived from an EMBL/GenBank/DDBJ whole genome shotgun (WGS) entry which is preliminary data.</text>
</comment>
<keyword evidence="10" id="KW-1185">Reference proteome</keyword>
<dbReference type="InterPro" id="IPR015500">
    <property type="entry name" value="Peptidase_S8_subtilisin-rel"/>
</dbReference>
<dbReference type="Gene3D" id="3.40.50.200">
    <property type="entry name" value="Peptidase S8/S53 domain"/>
    <property type="match status" value="1"/>
</dbReference>
<dbReference type="GO" id="GO:0004252">
    <property type="term" value="F:serine-type endopeptidase activity"/>
    <property type="evidence" value="ECO:0007669"/>
    <property type="project" value="UniProtKB-UniRule"/>
</dbReference>
<dbReference type="GO" id="GO:0006508">
    <property type="term" value="P:proteolysis"/>
    <property type="evidence" value="ECO:0007669"/>
    <property type="project" value="UniProtKB-KW"/>
</dbReference>
<protein>
    <submittedName>
        <fullName evidence="9">Probable endopeptidase K</fullName>
    </submittedName>
</protein>
<accession>A0A1L7TH40</accession>
<dbReference type="Pfam" id="PF00082">
    <property type="entry name" value="Peptidase_S8"/>
    <property type="match status" value="1"/>
</dbReference>